<dbReference type="eggNOG" id="KOG1515">
    <property type="taxonomic scope" value="Eukaryota"/>
</dbReference>
<protein>
    <recommendedName>
        <fullName evidence="3">Alpha/beta hydrolase fold-3 domain-containing protein</fullName>
    </recommendedName>
</protein>
<reference evidence="5" key="1">
    <citation type="journal article" date="2013" name="Genome Announc.">
        <title>Draft genome sequence of Pseudozyma brasiliensis sp. nov. strain GHG001, a high producer of endo-1,4-xylanase isolated from an insect pest of sugarcane.</title>
        <authorList>
            <person name="Oliveira J.V.D.C."/>
            <person name="dos Santos R.A.C."/>
            <person name="Borges T.A."/>
            <person name="Riano-Pachon D.M."/>
            <person name="Goldman G.H."/>
        </authorList>
    </citation>
    <scope>NUCLEOTIDE SEQUENCE [LARGE SCALE GENOMIC DNA]</scope>
    <source>
        <strain evidence="5">GHG001</strain>
    </source>
</reference>
<dbReference type="PANTHER" id="PTHR48081">
    <property type="entry name" value="AB HYDROLASE SUPERFAMILY PROTEIN C4A8.06C"/>
    <property type="match status" value="1"/>
</dbReference>
<dbReference type="Proteomes" id="UP000019377">
    <property type="component" value="Unassembled WGS sequence"/>
</dbReference>
<dbReference type="GeneID" id="27422415"/>
<gene>
    <name evidence="4" type="ORF">PSEUBRA_SCAF9g01394</name>
</gene>
<evidence type="ECO:0000259" key="3">
    <source>
        <dbReference type="Pfam" id="PF07859"/>
    </source>
</evidence>
<dbReference type="GO" id="GO:0016787">
    <property type="term" value="F:hydrolase activity"/>
    <property type="evidence" value="ECO:0007669"/>
    <property type="project" value="UniProtKB-KW"/>
</dbReference>
<dbReference type="EMBL" id="KI545895">
    <property type="protein sequence ID" value="EST04623.1"/>
    <property type="molecule type" value="Genomic_DNA"/>
</dbReference>
<feature type="compositionally biased region" description="Low complexity" evidence="2">
    <location>
        <begin position="42"/>
        <end position="53"/>
    </location>
</feature>
<feature type="domain" description="Alpha/beta hydrolase fold-3" evidence="3">
    <location>
        <begin position="163"/>
        <end position="308"/>
    </location>
</feature>
<feature type="region of interest" description="Disordered" evidence="2">
    <location>
        <begin position="36"/>
        <end position="58"/>
    </location>
</feature>
<dbReference type="STRING" id="1365824.V5ENX3"/>
<evidence type="ECO:0000256" key="1">
    <source>
        <dbReference type="ARBA" id="ARBA00022801"/>
    </source>
</evidence>
<dbReference type="Pfam" id="PF07859">
    <property type="entry name" value="Abhydrolase_3"/>
    <property type="match status" value="1"/>
</dbReference>
<evidence type="ECO:0000256" key="2">
    <source>
        <dbReference type="SAM" id="MobiDB-lite"/>
    </source>
</evidence>
<dbReference type="Gene3D" id="3.40.50.1820">
    <property type="entry name" value="alpha/beta hydrolase"/>
    <property type="match status" value="1"/>
</dbReference>
<dbReference type="PANTHER" id="PTHR48081:SF8">
    <property type="entry name" value="ALPHA_BETA HYDROLASE FOLD-3 DOMAIN-CONTAINING PROTEIN-RELATED"/>
    <property type="match status" value="1"/>
</dbReference>
<dbReference type="InterPro" id="IPR050300">
    <property type="entry name" value="GDXG_lipolytic_enzyme"/>
</dbReference>
<proteinExistence type="predicted"/>
<accession>V5ENX3</accession>
<dbReference type="InterPro" id="IPR013094">
    <property type="entry name" value="AB_hydrolase_3"/>
</dbReference>
<keyword evidence="1" id="KW-0378">Hydrolase</keyword>
<dbReference type="HOGENOM" id="CLU_032236_0_0_1"/>
<sequence>MDWREERTIPRTSKWLFGRGHEGWCIEAEGVTLPALPTASQSNGHSHSNSNGGIKQRKINGRGTIANKDFIDAAADPTTLHATDVAPSAKPYDALAEGVPTDILRGAVKGTLFGVEPKEVAAFWQWKSVASAVSYGKVISVKPGNDVAGIGSGPAISADERMVLFFVGGGYHSGHAPQGPLSWTVCRQSCLRVLGVNFRKATKDSFAFPAALQDALASWVYVTKRLGFKPENVILMGDSAGGGLALSLQLYLSALLWSGEEGLGRAKKLVLHSPMVDLTLGTESFTANDKVDIISPYMCSLARDNYLRHVISVDGRKNTFVDGRGYGEGRVDEVAARYELDPYSLEPSASESDSRVQGEMKRLASELSETVLELGAFHPLFSLGLDARGNKYLAQCLLLFHPPPSQSDAEMELLVTVGTAEIFHDQIKLFVRNLLDLLSPSSQGKKEQRKEEKVKVSLVECVGWHHVFAFMNLPGKVKAQVDDVAKAFMLS</sequence>
<dbReference type="OrthoDB" id="2152029at2759"/>
<evidence type="ECO:0000313" key="5">
    <source>
        <dbReference type="Proteomes" id="UP000019377"/>
    </source>
</evidence>
<dbReference type="SUPFAM" id="SSF53474">
    <property type="entry name" value="alpha/beta-Hydrolases"/>
    <property type="match status" value="1"/>
</dbReference>
<dbReference type="InterPro" id="IPR029058">
    <property type="entry name" value="AB_hydrolase_fold"/>
</dbReference>
<dbReference type="AlphaFoldDB" id="V5ENX3"/>
<name>V5ENX3_KALBG</name>
<evidence type="ECO:0000313" key="4">
    <source>
        <dbReference type="EMBL" id="EST04623.1"/>
    </source>
</evidence>
<dbReference type="OMA" id="AFWQWKS"/>
<organism evidence="4 5">
    <name type="scientific">Kalmanozyma brasiliensis (strain GHG001)</name>
    <name type="common">Yeast</name>
    <name type="synonym">Pseudozyma brasiliensis</name>
    <dbReference type="NCBI Taxonomy" id="1365824"/>
    <lineage>
        <taxon>Eukaryota</taxon>
        <taxon>Fungi</taxon>
        <taxon>Dikarya</taxon>
        <taxon>Basidiomycota</taxon>
        <taxon>Ustilaginomycotina</taxon>
        <taxon>Ustilaginomycetes</taxon>
        <taxon>Ustilaginales</taxon>
        <taxon>Ustilaginaceae</taxon>
        <taxon>Kalmanozyma</taxon>
    </lineage>
</organism>
<keyword evidence="5" id="KW-1185">Reference proteome</keyword>